<evidence type="ECO:0000313" key="2">
    <source>
        <dbReference type="Proteomes" id="UP000054350"/>
    </source>
</evidence>
<evidence type="ECO:0000313" key="1">
    <source>
        <dbReference type="EMBL" id="KNE63397.1"/>
    </source>
</evidence>
<dbReference type="OrthoDB" id="63159at2759"/>
<sequence>MRWWTAHKLPYVQSPEAFDRGYLHGKRTDLDWWLAVLDYWRYESGVEPLYTEAVLDIAPRYGRMGLHNWWRRSGLLLKYTEETRRIGFTSGWSDVAA</sequence>
<keyword evidence="2" id="KW-1185">Reference proteome</keyword>
<gene>
    <name evidence="1" type="ORF">AMAG_18998</name>
</gene>
<name>A0A0L0SLK3_ALLM3</name>
<reference evidence="1 2" key="1">
    <citation type="submission" date="2009-11" db="EMBL/GenBank/DDBJ databases">
        <title>Annotation of Allomyces macrogynus ATCC 38327.</title>
        <authorList>
            <consortium name="The Broad Institute Genome Sequencing Platform"/>
            <person name="Russ C."/>
            <person name="Cuomo C."/>
            <person name="Burger G."/>
            <person name="Gray M.W."/>
            <person name="Holland P.W.H."/>
            <person name="King N."/>
            <person name="Lang F.B.F."/>
            <person name="Roger A.J."/>
            <person name="Ruiz-Trillo I."/>
            <person name="Young S.K."/>
            <person name="Zeng Q."/>
            <person name="Gargeya S."/>
            <person name="Fitzgerald M."/>
            <person name="Haas B."/>
            <person name="Abouelleil A."/>
            <person name="Alvarado L."/>
            <person name="Arachchi H.M."/>
            <person name="Berlin A."/>
            <person name="Chapman S.B."/>
            <person name="Gearin G."/>
            <person name="Goldberg J."/>
            <person name="Griggs A."/>
            <person name="Gujja S."/>
            <person name="Hansen M."/>
            <person name="Heiman D."/>
            <person name="Howarth C."/>
            <person name="Larimer J."/>
            <person name="Lui A."/>
            <person name="MacDonald P.J.P."/>
            <person name="McCowen C."/>
            <person name="Montmayeur A."/>
            <person name="Murphy C."/>
            <person name="Neiman D."/>
            <person name="Pearson M."/>
            <person name="Priest M."/>
            <person name="Roberts A."/>
            <person name="Saif S."/>
            <person name="Shea T."/>
            <person name="Sisk P."/>
            <person name="Stolte C."/>
            <person name="Sykes S."/>
            <person name="Wortman J."/>
            <person name="Nusbaum C."/>
            <person name="Birren B."/>
        </authorList>
    </citation>
    <scope>NUCLEOTIDE SEQUENCE [LARGE SCALE GENOMIC DNA]</scope>
    <source>
        <strain evidence="1 2">ATCC 38327</strain>
    </source>
</reference>
<dbReference type="Proteomes" id="UP000054350">
    <property type="component" value="Unassembled WGS sequence"/>
</dbReference>
<proteinExistence type="predicted"/>
<organism evidence="1 2">
    <name type="scientific">Allomyces macrogynus (strain ATCC 38327)</name>
    <name type="common">Allomyces javanicus var. macrogynus</name>
    <dbReference type="NCBI Taxonomy" id="578462"/>
    <lineage>
        <taxon>Eukaryota</taxon>
        <taxon>Fungi</taxon>
        <taxon>Fungi incertae sedis</taxon>
        <taxon>Blastocladiomycota</taxon>
        <taxon>Blastocladiomycetes</taxon>
        <taxon>Blastocladiales</taxon>
        <taxon>Blastocladiaceae</taxon>
        <taxon>Allomyces</taxon>
    </lineage>
</organism>
<dbReference type="VEuPathDB" id="FungiDB:AMAG_18998"/>
<accession>A0A0L0SLK3</accession>
<dbReference type="EMBL" id="GG745342">
    <property type="protein sequence ID" value="KNE63397.1"/>
    <property type="molecule type" value="Genomic_DNA"/>
</dbReference>
<protein>
    <submittedName>
        <fullName evidence="1">Uncharacterized protein</fullName>
    </submittedName>
</protein>
<reference evidence="2" key="2">
    <citation type="submission" date="2009-11" db="EMBL/GenBank/DDBJ databases">
        <title>The Genome Sequence of Allomyces macrogynus strain ATCC 38327.</title>
        <authorList>
            <consortium name="The Broad Institute Genome Sequencing Platform"/>
            <person name="Russ C."/>
            <person name="Cuomo C."/>
            <person name="Shea T."/>
            <person name="Young S.K."/>
            <person name="Zeng Q."/>
            <person name="Koehrsen M."/>
            <person name="Haas B."/>
            <person name="Borodovsky M."/>
            <person name="Guigo R."/>
            <person name="Alvarado L."/>
            <person name="Berlin A."/>
            <person name="Borenstein D."/>
            <person name="Chen Z."/>
            <person name="Engels R."/>
            <person name="Freedman E."/>
            <person name="Gellesch M."/>
            <person name="Goldberg J."/>
            <person name="Griggs A."/>
            <person name="Gujja S."/>
            <person name="Heiman D."/>
            <person name="Hepburn T."/>
            <person name="Howarth C."/>
            <person name="Jen D."/>
            <person name="Larson L."/>
            <person name="Lewis B."/>
            <person name="Mehta T."/>
            <person name="Park D."/>
            <person name="Pearson M."/>
            <person name="Roberts A."/>
            <person name="Saif S."/>
            <person name="Shenoy N."/>
            <person name="Sisk P."/>
            <person name="Stolte C."/>
            <person name="Sykes S."/>
            <person name="Walk T."/>
            <person name="White J."/>
            <person name="Yandava C."/>
            <person name="Burger G."/>
            <person name="Gray M.W."/>
            <person name="Holland P.W.H."/>
            <person name="King N."/>
            <person name="Lang F.B.F."/>
            <person name="Roger A.J."/>
            <person name="Ruiz-Trillo I."/>
            <person name="Lander E."/>
            <person name="Nusbaum C."/>
        </authorList>
    </citation>
    <scope>NUCLEOTIDE SEQUENCE [LARGE SCALE GENOMIC DNA]</scope>
    <source>
        <strain evidence="2">ATCC 38327</strain>
    </source>
</reference>
<dbReference type="AlphaFoldDB" id="A0A0L0SLK3"/>